<evidence type="ECO:0000313" key="1">
    <source>
        <dbReference type="EMBL" id="CAF4294210.1"/>
    </source>
</evidence>
<proteinExistence type="predicted"/>
<protein>
    <submittedName>
        <fullName evidence="1">Uncharacterized protein</fullName>
    </submittedName>
</protein>
<dbReference type="Proteomes" id="UP000681720">
    <property type="component" value="Unassembled WGS sequence"/>
</dbReference>
<comment type="caution">
    <text evidence="1">The sequence shown here is derived from an EMBL/GenBank/DDBJ whole genome shotgun (WGS) entry which is preliminary data.</text>
</comment>
<dbReference type="SUPFAM" id="SSF69318">
    <property type="entry name" value="Integrin alpha N-terminal domain"/>
    <property type="match status" value="1"/>
</dbReference>
<gene>
    <name evidence="1" type="ORF">GIL414_LOCUS25543</name>
</gene>
<sequence length="179" mass="19966">MQFPVLFHSASETFHADPCSCMSKQYYCNKKPSDDDLMAAPVGKSEMIFRNTKMLLNIDTFYQISKRDCLIVRKIQVLSSIHPCRYILHQCSCRNAFEYSPGDGSRSVSTATGNFNKDVWLDFAVTNFDGYSVGAFLGLGVQYMATETSYSTGSGPHSYSVVVSDLNKDTFPDLIILST</sequence>
<dbReference type="EMBL" id="CAJOBJ010034948">
    <property type="protein sequence ID" value="CAF4294210.1"/>
    <property type="molecule type" value="Genomic_DNA"/>
</dbReference>
<accession>A0A8S2TLD1</accession>
<organism evidence="1 2">
    <name type="scientific">Rotaria magnacalcarata</name>
    <dbReference type="NCBI Taxonomy" id="392030"/>
    <lineage>
        <taxon>Eukaryota</taxon>
        <taxon>Metazoa</taxon>
        <taxon>Spiralia</taxon>
        <taxon>Gnathifera</taxon>
        <taxon>Rotifera</taxon>
        <taxon>Eurotatoria</taxon>
        <taxon>Bdelloidea</taxon>
        <taxon>Philodinida</taxon>
        <taxon>Philodinidae</taxon>
        <taxon>Rotaria</taxon>
    </lineage>
</organism>
<reference evidence="1" key="1">
    <citation type="submission" date="2021-02" db="EMBL/GenBank/DDBJ databases">
        <authorList>
            <person name="Nowell W R."/>
        </authorList>
    </citation>
    <scope>NUCLEOTIDE SEQUENCE</scope>
</reference>
<dbReference type="InterPro" id="IPR028994">
    <property type="entry name" value="Integrin_alpha_N"/>
</dbReference>
<evidence type="ECO:0000313" key="2">
    <source>
        <dbReference type="Proteomes" id="UP000681720"/>
    </source>
</evidence>
<name>A0A8S2TLD1_9BILA</name>
<dbReference type="AlphaFoldDB" id="A0A8S2TLD1"/>